<comment type="cofactor">
    <cofactor evidence="4">
        <name>a divalent metal cation</name>
        <dbReference type="ChEBI" id="CHEBI:60240"/>
    </cofactor>
    <text evidence="4">Binds 2 divalent metal cations per subunit.</text>
</comment>
<dbReference type="Pfam" id="PF02126">
    <property type="entry name" value="PTE"/>
    <property type="match status" value="1"/>
</dbReference>
<dbReference type="PROSITE" id="PS51347">
    <property type="entry name" value="PHOSPHOTRIESTERASE_2"/>
    <property type="match status" value="1"/>
</dbReference>
<dbReference type="InterPro" id="IPR001559">
    <property type="entry name" value="Phosphotriesterase"/>
</dbReference>
<feature type="binding site" description="via carbamate group" evidence="4">
    <location>
        <position position="127"/>
    </location>
    <ligand>
        <name>Zn(2+)</name>
        <dbReference type="ChEBI" id="CHEBI:29105"/>
        <label>1</label>
    </ligand>
</feature>
<protein>
    <submittedName>
        <fullName evidence="6">Phosphotriesterase-related protein</fullName>
    </submittedName>
</protein>
<feature type="binding site" description="via carbamate group" evidence="4">
    <location>
        <position position="127"/>
    </location>
    <ligand>
        <name>Zn(2+)</name>
        <dbReference type="ChEBI" id="CHEBI:29105"/>
        <label>2</label>
    </ligand>
</feature>
<organism evidence="6 7">
    <name type="scientific">Streptomyces guryensis</name>
    <dbReference type="NCBI Taxonomy" id="2886947"/>
    <lineage>
        <taxon>Bacteria</taxon>
        <taxon>Bacillati</taxon>
        <taxon>Actinomycetota</taxon>
        <taxon>Actinomycetes</taxon>
        <taxon>Kitasatosporales</taxon>
        <taxon>Streptomycetaceae</taxon>
        <taxon>Streptomyces</taxon>
    </lineage>
</organism>
<gene>
    <name evidence="6" type="ORF">LJ657_36070</name>
</gene>
<accession>A0A9Q3VVI1</accession>
<feature type="binding site" evidence="4">
    <location>
        <position position="7"/>
    </location>
    <ligand>
        <name>Zn(2+)</name>
        <dbReference type="ChEBI" id="CHEBI:29105"/>
        <label>1</label>
    </ligand>
</feature>
<dbReference type="GO" id="GO:0016787">
    <property type="term" value="F:hydrolase activity"/>
    <property type="evidence" value="ECO:0007669"/>
    <property type="project" value="UniProtKB-KW"/>
</dbReference>
<keyword evidence="7" id="KW-1185">Reference proteome</keyword>
<comment type="similarity">
    <text evidence="5">Belongs to the metallo-dependent hydrolases superfamily. Phosphotriesterase family.</text>
</comment>
<dbReference type="Gene3D" id="3.20.20.140">
    <property type="entry name" value="Metal-dependent hydrolases"/>
    <property type="match status" value="1"/>
</dbReference>
<dbReference type="Proteomes" id="UP001108029">
    <property type="component" value="Unassembled WGS sequence"/>
</dbReference>
<evidence type="ECO:0000256" key="4">
    <source>
        <dbReference type="PIRSR" id="PIRSR601559-51"/>
    </source>
</evidence>
<feature type="binding site" evidence="4">
    <location>
        <position position="160"/>
    </location>
    <ligand>
        <name>Zn(2+)</name>
        <dbReference type="ChEBI" id="CHEBI:29105"/>
        <label>2</label>
    </ligand>
</feature>
<dbReference type="SUPFAM" id="SSF51556">
    <property type="entry name" value="Metallo-dependent hydrolases"/>
    <property type="match status" value="1"/>
</dbReference>
<evidence type="ECO:0000313" key="7">
    <source>
        <dbReference type="Proteomes" id="UP001108029"/>
    </source>
</evidence>
<evidence type="ECO:0000313" key="6">
    <source>
        <dbReference type="EMBL" id="MCD9878932.1"/>
    </source>
</evidence>
<comment type="caution">
    <text evidence="6">The sequence shown here is derived from an EMBL/GenBank/DDBJ whole genome shotgun (WGS) entry which is preliminary data.</text>
</comment>
<evidence type="ECO:0000256" key="2">
    <source>
        <dbReference type="ARBA" id="ARBA00022801"/>
    </source>
</evidence>
<proteinExistence type="inferred from homology"/>
<reference evidence="6" key="1">
    <citation type="submission" date="2021-12" db="EMBL/GenBank/DDBJ databases">
        <authorList>
            <person name="Lee J.-H."/>
            <person name="Kim S.-B."/>
        </authorList>
    </citation>
    <scope>NUCLEOTIDE SEQUENCE</scope>
    <source>
        <strain evidence="6">NR30</strain>
    </source>
</reference>
<dbReference type="GO" id="GO:0008270">
    <property type="term" value="F:zinc ion binding"/>
    <property type="evidence" value="ECO:0007669"/>
    <property type="project" value="InterPro"/>
</dbReference>
<feature type="binding site" evidence="4">
    <location>
        <position position="245"/>
    </location>
    <ligand>
        <name>Zn(2+)</name>
        <dbReference type="ChEBI" id="CHEBI:29105"/>
        <label>1</label>
    </ligand>
</feature>
<dbReference type="PANTHER" id="PTHR10819:SF3">
    <property type="entry name" value="PHOSPHOTRIESTERASE-RELATED PROTEIN"/>
    <property type="match status" value="1"/>
</dbReference>
<dbReference type="InterPro" id="IPR032466">
    <property type="entry name" value="Metal_Hydrolase"/>
</dbReference>
<name>A0A9Q3VVI1_9ACTN</name>
<feature type="modified residue" description="N6-carboxylysine" evidence="3 5">
    <location>
        <position position="127"/>
    </location>
</feature>
<sequence>MTLAHEHLFVWNPEFHRNHPTLWEPSVGVERAAQELERAYELGIRTIVDLTVLGQGRDPQLIAQVAEKTRVNIILATGIYALEGLPQIVRYRGPGEILDMPDPLVDLMESDIRDGIAGTRAKAALLKFACEHQEADPTLRRVVAAIAEVHSRTGVPVVVHTDPVRPNALLALDLLAKHGVDPGDVVLAHAGDITDAGYLREVAGSGAYIGCDRFGMVMVPEGQRISNVTDLVGRGHLRQLLLSHDCASFIDHFPEDVRQAMMPDWSYDHLPLRVIPALRREGLNNGQLTTLFEENPRRLLTGRTDTAQGATHAG</sequence>
<keyword evidence="2" id="KW-0378">Hydrolase</keyword>
<keyword evidence="1 4" id="KW-0479">Metal-binding</keyword>
<evidence type="ECO:0000256" key="3">
    <source>
        <dbReference type="PIRSR" id="PIRSR601559-50"/>
    </source>
</evidence>
<dbReference type="PANTHER" id="PTHR10819">
    <property type="entry name" value="PHOSPHOTRIESTERASE-RELATED"/>
    <property type="match status" value="1"/>
</dbReference>
<feature type="binding site" evidence="4">
    <location>
        <position position="5"/>
    </location>
    <ligand>
        <name>Zn(2+)</name>
        <dbReference type="ChEBI" id="CHEBI:29105"/>
        <label>1</label>
    </ligand>
</feature>
<dbReference type="EMBL" id="JAJSBI010000024">
    <property type="protein sequence ID" value="MCD9878932.1"/>
    <property type="molecule type" value="Genomic_DNA"/>
</dbReference>
<feature type="binding site" evidence="4">
    <location>
        <position position="189"/>
    </location>
    <ligand>
        <name>Zn(2+)</name>
        <dbReference type="ChEBI" id="CHEBI:29105"/>
        <label>2</label>
    </ligand>
</feature>
<evidence type="ECO:0000256" key="5">
    <source>
        <dbReference type="PROSITE-ProRule" id="PRU00679"/>
    </source>
</evidence>
<evidence type="ECO:0000256" key="1">
    <source>
        <dbReference type="ARBA" id="ARBA00022723"/>
    </source>
</evidence>
<dbReference type="AlphaFoldDB" id="A0A9Q3VVI1"/>